<dbReference type="InterPro" id="IPR051849">
    <property type="entry name" value="GAG-degrading_sulfatase"/>
</dbReference>
<name>A0A2X3EMM3_KLEPN</name>
<reference evidence="2 3" key="1">
    <citation type="submission" date="2018-06" db="EMBL/GenBank/DDBJ databases">
        <authorList>
            <consortium name="Pathogen Informatics"/>
            <person name="Doyle S."/>
        </authorList>
    </citation>
    <scope>NUCLEOTIDE SEQUENCE [LARGE SCALE GENOMIC DNA]</scope>
    <source>
        <strain evidence="2 3">NCTC13465</strain>
    </source>
</reference>
<dbReference type="Proteomes" id="UP000251721">
    <property type="component" value="Unassembled WGS sequence"/>
</dbReference>
<dbReference type="GO" id="GO:0015024">
    <property type="term" value="F:glucuronate-2-sulfatase activity"/>
    <property type="evidence" value="ECO:0007669"/>
    <property type="project" value="TreeGrafter"/>
</dbReference>
<evidence type="ECO:0000313" key="2">
    <source>
        <dbReference type="EMBL" id="SQC44068.1"/>
    </source>
</evidence>
<dbReference type="PANTHER" id="PTHR46615">
    <property type="entry name" value="ARYLSULFATASE K"/>
    <property type="match status" value="1"/>
</dbReference>
<dbReference type="SUPFAM" id="SSF53649">
    <property type="entry name" value="Alkaline phosphatase-like"/>
    <property type="match status" value="1"/>
</dbReference>
<dbReference type="EMBL" id="UAWQ01000016">
    <property type="protein sequence ID" value="SQC44068.1"/>
    <property type="molecule type" value="Genomic_DNA"/>
</dbReference>
<dbReference type="PANTHER" id="PTHR46615:SF1">
    <property type="entry name" value="ARYLSULFATASE K"/>
    <property type="match status" value="1"/>
</dbReference>
<dbReference type="AlphaFoldDB" id="A0A2X3EMM3"/>
<accession>A0A2X3EMM3</accession>
<sequence>MSCFIDTDEHGEQVQWKGPMDKENHTLLPTQPPHNQIYQQSWPDYPLPANRHQSLDEPGRPAAHKEYQNARAVMEGQFPDEDRRWRKLLDYYFNCIRDNDQHLEAILNELDNLQLTQNTIIVFTADHGELGGSHQMHGKGSSVYKEQIHVPMIIRHPAYPGNIRCNSLTNHLDLVPTLIGLTGRDRSLREKVLEGRKGRDMSPLLAHPEQAGLNALRPGSLYCYGMILYMDAQYTAKFRKLAGEKLPHDQFKKAIASLHPDFSHRSGIRMINDGHYKFARYFSLKQHHIPATLAELLENNDVELFDLVNDPEENHNLAREPEKYRDLLMTMNDKLNQLTAAEIGEDDGSYMPPFEGSQWDLTAAQMHQYMRD</sequence>
<dbReference type="Pfam" id="PF00884">
    <property type="entry name" value="Sulfatase"/>
    <property type="match status" value="1"/>
</dbReference>
<evidence type="ECO:0000313" key="3">
    <source>
        <dbReference type="Proteomes" id="UP000251721"/>
    </source>
</evidence>
<evidence type="ECO:0000259" key="1">
    <source>
        <dbReference type="Pfam" id="PF00884"/>
    </source>
</evidence>
<protein>
    <submittedName>
        <fullName evidence="2">Choline-sulfatase</fullName>
    </submittedName>
</protein>
<gene>
    <name evidence="2" type="ORF">NCTC13465_02564</name>
</gene>
<feature type="domain" description="Sulfatase N-terminal" evidence="1">
    <location>
        <begin position="61"/>
        <end position="183"/>
    </location>
</feature>
<organism evidence="2 3">
    <name type="scientific">Klebsiella pneumoniae</name>
    <dbReference type="NCBI Taxonomy" id="573"/>
    <lineage>
        <taxon>Bacteria</taxon>
        <taxon>Pseudomonadati</taxon>
        <taxon>Pseudomonadota</taxon>
        <taxon>Gammaproteobacteria</taxon>
        <taxon>Enterobacterales</taxon>
        <taxon>Enterobacteriaceae</taxon>
        <taxon>Klebsiella/Raoultella group</taxon>
        <taxon>Klebsiella</taxon>
        <taxon>Klebsiella pneumoniae complex</taxon>
    </lineage>
</organism>
<dbReference type="Gene3D" id="3.40.720.10">
    <property type="entry name" value="Alkaline Phosphatase, subunit A"/>
    <property type="match status" value="1"/>
</dbReference>
<dbReference type="InterPro" id="IPR000917">
    <property type="entry name" value="Sulfatase_N"/>
</dbReference>
<dbReference type="GO" id="GO:0004065">
    <property type="term" value="F:arylsulfatase activity"/>
    <property type="evidence" value="ECO:0007669"/>
    <property type="project" value="TreeGrafter"/>
</dbReference>
<proteinExistence type="predicted"/>
<dbReference type="InterPro" id="IPR017850">
    <property type="entry name" value="Alkaline_phosphatase_core_sf"/>
</dbReference>